<dbReference type="InterPro" id="IPR041586">
    <property type="entry name" value="PsrA_TetR_C"/>
</dbReference>
<keyword evidence="5" id="KW-1185">Reference proteome</keyword>
<dbReference type="Pfam" id="PF17939">
    <property type="entry name" value="TetR_C_30"/>
    <property type="match status" value="1"/>
</dbReference>
<dbReference type="RefSeq" id="WP_040100060.1">
    <property type="nucleotide sequence ID" value="NZ_JWJD01000005.1"/>
</dbReference>
<sequence length="211" mass="23256">MSQPDTKQRILDAAEQLFARDGFHNTSLRTITREARVNLAAVNYHFGGKEALVEAVFERRLTPLNAARRRHLDAVRDTARGAGRAPTVEEVLRAFIEPTLAFRDSGPGACSFISLVGRALSEPEGVVRTTFMRHMQPLFAYLLEMIRCALPALSAHTAFWRLLFALSATAQTICLSDKPLAWPAGVAPLKESDALLAEILPFLIAGMEAER</sequence>
<feature type="domain" description="HTH tetR-type" evidence="3">
    <location>
        <begin position="4"/>
        <end position="64"/>
    </location>
</feature>
<dbReference type="PANTHER" id="PTHR30055:SF235">
    <property type="entry name" value="TRANSCRIPTIONAL REGULATORY PROTEIN"/>
    <property type="match status" value="1"/>
</dbReference>
<evidence type="ECO:0000259" key="3">
    <source>
        <dbReference type="PROSITE" id="PS50977"/>
    </source>
</evidence>
<proteinExistence type="predicted"/>
<accession>A0A0C2HTF5</accession>
<dbReference type="InterPro" id="IPR036271">
    <property type="entry name" value="Tet_transcr_reg_TetR-rel_C_sf"/>
</dbReference>
<dbReference type="PROSITE" id="PS01081">
    <property type="entry name" value="HTH_TETR_1"/>
    <property type="match status" value="1"/>
</dbReference>
<name>A0A0C2HTF5_9BACT</name>
<dbReference type="SUPFAM" id="SSF48498">
    <property type="entry name" value="Tetracyclin repressor-like, C-terminal domain"/>
    <property type="match status" value="1"/>
</dbReference>
<dbReference type="Gene3D" id="1.10.357.10">
    <property type="entry name" value="Tetracycline Repressor, domain 2"/>
    <property type="match status" value="1"/>
</dbReference>
<dbReference type="InterPro" id="IPR009057">
    <property type="entry name" value="Homeodomain-like_sf"/>
</dbReference>
<dbReference type="InterPro" id="IPR050109">
    <property type="entry name" value="HTH-type_TetR-like_transc_reg"/>
</dbReference>
<dbReference type="Proteomes" id="UP000035068">
    <property type="component" value="Unassembled WGS sequence"/>
</dbReference>
<gene>
    <name evidence="4" type="ORF">GFER_12700</name>
</gene>
<organism evidence="4 5">
    <name type="scientific">Geoalkalibacter ferrihydriticus DSM 17813</name>
    <dbReference type="NCBI Taxonomy" id="1121915"/>
    <lineage>
        <taxon>Bacteria</taxon>
        <taxon>Pseudomonadati</taxon>
        <taxon>Thermodesulfobacteriota</taxon>
        <taxon>Desulfuromonadia</taxon>
        <taxon>Desulfuromonadales</taxon>
        <taxon>Geoalkalibacteraceae</taxon>
        <taxon>Geoalkalibacter</taxon>
    </lineage>
</organism>
<comment type="caution">
    <text evidence="4">The sequence shown here is derived from an EMBL/GenBank/DDBJ whole genome shotgun (WGS) entry which is preliminary data.</text>
</comment>
<dbReference type="InterPro" id="IPR001647">
    <property type="entry name" value="HTH_TetR"/>
</dbReference>
<dbReference type="SUPFAM" id="SSF46689">
    <property type="entry name" value="Homeodomain-like"/>
    <property type="match status" value="1"/>
</dbReference>
<reference evidence="4 5" key="1">
    <citation type="submission" date="2014-12" db="EMBL/GenBank/DDBJ databases">
        <title>Genomes of Geoalkalibacter ferrihydriticus and Geoalkalibacter subterraneus, two haloalkaliphilic metal-reducing members of the Geobacteraceae.</title>
        <authorList>
            <person name="Badalamenti J.P."/>
            <person name="Torres C.I."/>
            <person name="Krajmalnik-Brown R."/>
            <person name="Bond D.R."/>
        </authorList>
    </citation>
    <scope>NUCLEOTIDE SEQUENCE [LARGE SCALE GENOMIC DNA]</scope>
    <source>
        <strain evidence="4 5">DSM 17813</strain>
    </source>
</reference>
<dbReference type="GO" id="GO:0003700">
    <property type="term" value="F:DNA-binding transcription factor activity"/>
    <property type="evidence" value="ECO:0007669"/>
    <property type="project" value="TreeGrafter"/>
</dbReference>
<feature type="DNA-binding region" description="H-T-H motif" evidence="2">
    <location>
        <begin position="27"/>
        <end position="46"/>
    </location>
</feature>
<dbReference type="EMBL" id="JWJD01000005">
    <property type="protein sequence ID" value="KIH76102.1"/>
    <property type="molecule type" value="Genomic_DNA"/>
</dbReference>
<dbReference type="InterPro" id="IPR023772">
    <property type="entry name" value="DNA-bd_HTH_TetR-type_CS"/>
</dbReference>
<dbReference type="Pfam" id="PF00440">
    <property type="entry name" value="TetR_N"/>
    <property type="match status" value="1"/>
</dbReference>
<protein>
    <recommendedName>
        <fullName evidence="3">HTH tetR-type domain-containing protein</fullName>
    </recommendedName>
</protein>
<evidence type="ECO:0000313" key="5">
    <source>
        <dbReference type="Proteomes" id="UP000035068"/>
    </source>
</evidence>
<keyword evidence="1 2" id="KW-0238">DNA-binding</keyword>
<evidence type="ECO:0000313" key="4">
    <source>
        <dbReference type="EMBL" id="KIH76102.1"/>
    </source>
</evidence>
<dbReference type="PANTHER" id="PTHR30055">
    <property type="entry name" value="HTH-TYPE TRANSCRIPTIONAL REGULATOR RUTR"/>
    <property type="match status" value="1"/>
</dbReference>
<dbReference type="PROSITE" id="PS50977">
    <property type="entry name" value="HTH_TETR_2"/>
    <property type="match status" value="1"/>
</dbReference>
<dbReference type="AlphaFoldDB" id="A0A0C2HTF5"/>
<dbReference type="PRINTS" id="PR00455">
    <property type="entry name" value="HTHTETR"/>
</dbReference>
<evidence type="ECO:0000256" key="1">
    <source>
        <dbReference type="ARBA" id="ARBA00023125"/>
    </source>
</evidence>
<dbReference type="GO" id="GO:0000976">
    <property type="term" value="F:transcription cis-regulatory region binding"/>
    <property type="evidence" value="ECO:0007669"/>
    <property type="project" value="TreeGrafter"/>
</dbReference>
<evidence type="ECO:0000256" key="2">
    <source>
        <dbReference type="PROSITE-ProRule" id="PRU00335"/>
    </source>
</evidence>